<evidence type="ECO:0000313" key="2">
    <source>
        <dbReference type="EMBL" id="KAF2162246.1"/>
    </source>
</evidence>
<dbReference type="SUPFAM" id="SSF53474">
    <property type="entry name" value="alpha/beta-Hydrolases"/>
    <property type="match status" value="1"/>
</dbReference>
<protein>
    <recommendedName>
        <fullName evidence="1">Serine aminopeptidase S33 domain-containing protein</fullName>
    </recommendedName>
</protein>
<feature type="domain" description="Serine aminopeptidase S33" evidence="1">
    <location>
        <begin position="90"/>
        <end position="193"/>
    </location>
</feature>
<gene>
    <name evidence="2" type="ORF">M409DRAFT_27251</name>
</gene>
<evidence type="ECO:0000313" key="3">
    <source>
        <dbReference type="Proteomes" id="UP000799537"/>
    </source>
</evidence>
<evidence type="ECO:0000259" key="1">
    <source>
        <dbReference type="Pfam" id="PF12146"/>
    </source>
</evidence>
<accession>A0A6A6C9W6</accession>
<dbReference type="OrthoDB" id="94039at2759"/>
<dbReference type="InterPro" id="IPR022742">
    <property type="entry name" value="Hydrolase_4"/>
</dbReference>
<dbReference type="AlphaFoldDB" id="A0A6A6C9W6"/>
<name>A0A6A6C9W6_ZASCE</name>
<dbReference type="Gene3D" id="3.40.50.1820">
    <property type="entry name" value="alpha/beta hydrolase"/>
    <property type="match status" value="1"/>
</dbReference>
<keyword evidence="3" id="KW-1185">Reference proteome</keyword>
<reference evidence="2" key="1">
    <citation type="journal article" date="2020" name="Stud. Mycol.">
        <title>101 Dothideomycetes genomes: a test case for predicting lifestyles and emergence of pathogens.</title>
        <authorList>
            <person name="Haridas S."/>
            <person name="Albert R."/>
            <person name="Binder M."/>
            <person name="Bloem J."/>
            <person name="Labutti K."/>
            <person name="Salamov A."/>
            <person name="Andreopoulos B."/>
            <person name="Baker S."/>
            <person name="Barry K."/>
            <person name="Bills G."/>
            <person name="Bluhm B."/>
            <person name="Cannon C."/>
            <person name="Castanera R."/>
            <person name="Culley D."/>
            <person name="Daum C."/>
            <person name="Ezra D."/>
            <person name="Gonzalez J."/>
            <person name="Henrissat B."/>
            <person name="Kuo A."/>
            <person name="Liang C."/>
            <person name="Lipzen A."/>
            <person name="Lutzoni F."/>
            <person name="Magnuson J."/>
            <person name="Mondo S."/>
            <person name="Nolan M."/>
            <person name="Ohm R."/>
            <person name="Pangilinan J."/>
            <person name="Park H.-J."/>
            <person name="Ramirez L."/>
            <person name="Alfaro M."/>
            <person name="Sun H."/>
            <person name="Tritt A."/>
            <person name="Yoshinaga Y."/>
            <person name="Zwiers L.-H."/>
            <person name="Turgeon B."/>
            <person name="Goodwin S."/>
            <person name="Spatafora J."/>
            <person name="Crous P."/>
            <person name="Grigoriev I."/>
        </authorList>
    </citation>
    <scope>NUCLEOTIDE SEQUENCE</scope>
    <source>
        <strain evidence="2">ATCC 36951</strain>
    </source>
</reference>
<dbReference type="InterPro" id="IPR029058">
    <property type="entry name" value="AB_hydrolase_fold"/>
</dbReference>
<dbReference type="GeneID" id="54561760"/>
<dbReference type="Pfam" id="PF12146">
    <property type="entry name" value="Hydrolase_4"/>
    <property type="match status" value="1"/>
</dbReference>
<proteinExistence type="predicted"/>
<organism evidence="2 3">
    <name type="scientific">Zasmidium cellare ATCC 36951</name>
    <dbReference type="NCBI Taxonomy" id="1080233"/>
    <lineage>
        <taxon>Eukaryota</taxon>
        <taxon>Fungi</taxon>
        <taxon>Dikarya</taxon>
        <taxon>Ascomycota</taxon>
        <taxon>Pezizomycotina</taxon>
        <taxon>Dothideomycetes</taxon>
        <taxon>Dothideomycetidae</taxon>
        <taxon>Mycosphaerellales</taxon>
        <taxon>Mycosphaerellaceae</taxon>
        <taxon>Zasmidium</taxon>
    </lineage>
</organism>
<dbReference type="EMBL" id="ML993614">
    <property type="protein sequence ID" value="KAF2162246.1"/>
    <property type="molecule type" value="Genomic_DNA"/>
</dbReference>
<sequence length="452" mass="51054">MATAHFRVHKHTLPTCHIREYPRGTADDQEDVLHLAIKQYTPKDQSKADEGDVTIIGAHANGFPKELYEPLWDDLYERLKAKNIRIRSIWIADVSHQGDSGVLNENKLGDDPSWMDHPRDLLLMVNHFRKHVKRPLIGVGHSMGGNNLVNLSLMHPRLFTTLILIDPVVQRLPSVEGNFGPAKASTVRRDRWPSRKEAEAKFKKSKFYQTWDPRVLDKWVEYGLRELPTALYPEVNTSTTTLPTVSADPSTALVQPDKDAEREMTLKTTKHQEVMTFLRPNFKTSDYPSPSLEPNPITHPDVDPATAPSSPFYRPEPLATFQKLPHLRPSVFYVFGDKSDLSAPVLKADRIAHTGIGVGGSGGVKKGRVGEVTFKGIGHLIPMEVVGETADAMTGWLKPELDRWRTLEEAQRREWDQVPKAKKNQLSEEYVTTMKSDWVKEVKESARTGSKL</sequence>
<dbReference type="Proteomes" id="UP000799537">
    <property type="component" value="Unassembled WGS sequence"/>
</dbReference>
<dbReference type="RefSeq" id="XP_033663135.1">
    <property type="nucleotide sequence ID" value="XM_033808488.1"/>
</dbReference>